<dbReference type="InterPro" id="IPR010852">
    <property type="entry name" value="ABATE"/>
</dbReference>
<reference evidence="2 3" key="1">
    <citation type="submission" date="2018-01" db="EMBL/GenBank/DDBJ databases">
        <authorList>
            <person name="Gaut B.S."/>
            <person name="Morton B.R."/>
            <person name="Clegg M.T."/>
            <person name="Duvall M.R."/>
        </authorList>
    </citation>
    <scope>NUCLEOTIDE SEQUENCE [LARGE SCALE GENOMIC DNA]</scope>
    <source>
        <strain evidence="2">Cupriavidus taiwanensis LMG 19425</strain>
        <plasmid evidence="3">Plasmid ii</plasmid>
    </source>
</reference>
<evidence type="ECO:0000259" key="1">
    <source>
        <dbReference type="Pfam" id="PF11706"/>
    </source>
</evidence>
<proteinExistence type="predicted"/>
<accession>A0A375IPJ0</accession>
<dbReference type="Pfam" id="PF11706">
    <property type="entry name" value="zf-CGNR"/>
    <property type="match status" value="1"/>
</dbReference>
<dbReference type="SUPFAM" id="SSF160904">
    <property type="entry name" value="Jann2411-like"/>
    <property type="match status" value="1"/>
</dbReference>
<name>A0A375IPJ0_9BURK</name>
<dbReference type="PANTHER" id="PTHR35525:SF3">
    <property type="entry name" value="BLL6575 PROTEIN"/>
    <property type="match status" value="1"/>
</dbReference>
<dbReference type="InterPro" id="IPR021005">
    <property type="entry name" value="Znf_CGNR"/>
</dbReference>
<evidence type="ECO:0000313" key="2">
    <source>
        <dbReference type="EMBL" id="SPK75980.1"/>
    </source>
</evidence>
<evidence type="ECO:0000313" key="3">
    <source>
        <dbReference type="Proteomes" id="UP000255505"/>
    </source>
</evidence>
<dbReference type="AlphaFoldDB" id="A0A375IPJ0"/>
<dbReference type="Proteomes" id="UP000255505">
    <property type="component" value="Plasmid II"/>
</dbReference>
<feature type="domain" description="Zinc finger CGNR" evidence="1">
    <location>
        <begin position="151"/>
        <end position="192"/>
    </location>
</feature>
<dbReference type="Pfam" id="PF07336">
    <property type="entry name" value="ABATE"/>
    <property type="match status" value="1"/>
</dbReference>
<geneLocation type="plasmid" evidence="2">
    <name>II</name>
</geneLocation>
<dbReference type="Gene3D" id="1.10.3300.10">
    <property type="entry name" value="Jann2411-like domain"/>
    <property type="match status" value="1"/>
</dbReference>
<keyword evidence="2" id="KW-0614">Plasmid</keyword>
<dbReference type="PANTHER" id="PTHR35525">
    <property type="entry name" value="BLL6575 PROTEIN"/>
    <property type="match status" value="1"/>
</dbReference>
<dbReference type="RefSeq" id="WP_115665602.1">
    <property type="nucleotide sequence ID" value="NZ_LT991977.1"/>
</dbReference>
<protein>
    <recommendedName>
        <fullName evidence="1">Zinc finger CGNR domain-containing protein</fullName>
    </recommendedName>
</protein>
<organism evidence="2 3">
    <name type="scientific">Cupriavidus taiwanensis</name>
    <dbReference type="NCBI Taxonomy" id="164546"/>
    <lineage>
        <taxon>Bacteria</taxon>
        <taxon>Pseudomonadati</taxon>
        <taxon>Pseudomonadota</taxon>
        <taxon>Betaproteobacteria</taxon>
        <taxon>Burkholderiales</taxon>
        <taxon>Burkholderiaceae</taxon>
        <taxon>Cupriavidus</taxon>
    </lineage>
</organism>
<dbReference type="InterPro" id="IPR023286">
    <property type="entry name" value="ABATE_dom_sf"/>
</dbReference>
<gene>
    <name evidence="2" type="ORF">CT19425_MP70140</name>
</gene>
<dbReference type="EMBL" id="LT991977">
    <property type="protein sequence ID" value="SPK75980.1"/>
    <property type="molecule type" value="Genomic_DNA"/>
</dbReference>
<sequence>MAHTVHTHPERPAPRLLADHIALDLINTVELLDGAPLDRLQSDADVAHWLLATGMAERTPAVLPPGLLDATRRLREVVRAAVQQRKAGKAVDFSALNRLLARGISHLELHNMPKGAVEVRRRYNHEAADGLLGPVAEAAAELLASGDFSMVRKCESEDCSLWFYDRTRSHRRRWCSMALCGNRHKVAAFRKRNEVDQS</sequence>